<dbReference type="Proteomes" id="UP000186922">
    <property type="component" value="Unassembled WGS sequence"/>
</dbReference>
<dbReference type="EMBL" id="BDGG01000003">
    <property type="protein sequence ID" value="GAU95768.1"/>
    <property type="molecule type" value="Genomic_DNA"/>
</dbReference>
<dbReference type="AlphaFoldDB" id="A0A1D1VB81"/>
<gene>
    <name evidence="1" type="primary">RvY_07330</name>
    <name evidence="1" type="synonym">RvY_07330.2</name>
    <name evidence="1" type="ORF">RvY_07330-2</name>
</gene>
<protein>
    <submittedName>
        <fullName evidence="1">Uncharacterized protein</fullName>
    </submittedName>
</protein>
<name>A0A1D1VB81_RAMVA</name>
<proteinExistence type="predicted"/>
<sequence length="107" mass="12541">MLSSRSLILFKLPRQYRVPPSCLPLLCSWRRQQRWRCPKLYPQWSVRRTVFTPVQQTLRWDTHVTTDTATGLEREMIPATVVASFAIEDDAFSRPVPQTVRRPPMAD</sequence>
<accession>A0A1D1VB81</accession>
<comment type="caution">
    <text evidence="1">The sequence shown here is derived from an EMBL/GenBank/DDBJ whole genome shotgun (WGS) entry which is preliminary data.</text>
</comment>
<evidence type="ECO:0000313" key="1">
    <source>
        <dbReference type="EMBL" id="GAU95768.1"/>
    </source>
</evidence>
<evidence type="ECO:0000313" key="2">
    <source>
        <dbReference type="Proteomes" id="UP000186922"/>
    </source>
</evidence>
<reference evidence="1 2" key="1">
    <citation type="journal article" date="2016" name="Nat. Commun.">
        <title>Extremotolerant tardigrade genome and improved radiotolerance of human cultured cells by tardigrade-unique protein.</title>
        <authorList>
            <person name="Hashimoto T."/>
            <person name="Horikawa D.D."/>
            <person name="Saito Y."/>
            <person name="Kuwahara H."/>
            <person name="Kozuka-Hata H."/>
            <person name="Shin-I T."/>
            <person name="Minakuchi Y."/>
            <person name="Ohishi K."/>
            <person name="Motoyama A."/>
            <person name="Aizu T."/>
            <person name="Enomoto A."/>
            <person name="Kondo K."/>
            <person name="Tanaka S."/>
            <person name="Hara Y."/>
            <person name="Koshikawa S."/>
            <person name="Sagara H."/>
            <person name="Miura T."/>
            <person name="Yokobori S."/>
            <person name="Miyagawa K."/>
            <person name="Suzuki Y."/>
            <person name="Kubo T."/>
            <person name="Oyama M."/>
            <person name="Kohara Y."/>
            <person name="Fujiyama A."/>
            <person name="Arakawa K."/>
            <person name="Katayama T."/>
            <person name="Toyoda A."/>
            <person name="Kunieda T."/>
        </authorList>
    </citation>
    <scope>NUCLEOTIDE SEQUENCE [LARGE SCALE GENOMIC DNA]</scope>
    <source>
        <strain evidence="1 2">YOKOZUNA-1</strain>
    </source>
</reference>
<organism evidence="1 2">
    <name type="scientific">Ramazzottius varieornatus</name>
    <name type="common">Water bear</name>
    <name type="synonym">Tardigrade</name>
    <dbReference type="NCBI Taxonomy" id="947166"/>
    <lineage>
        <taxon>Eukaryota</taxon>
        <taxon>Metazoa</taxon>
        <taxon>Ecdysozoa</taxon>
        <taxon>Tardigrada</taxon>
        <taxon>Eutardigrada</taxon>
        <taxon>Parachela</taxon>
        <taxon>Hypsibioidea</taxon>
        <taxon>Ramazzottiidae</taxon>
        <taxon>Ramazzottius</taxon>
    </lineage>
</organism>
<keyword evidence="2" id="KW-1185">Reference proteome</keyword>